<keyword evidence="2" id="KW-1185">Reference proteome</keyword>
<sequence length="400" mass="45330">MYAIAIACPFFCPAQHFKVLEKAKYESEVFFSDLYKYIKRNLIAFGGLLLANSASGGLTYDWAVSKDVREELGRFQEYIQNRIRGEAMATKVVIGTTRSHSCVAGSCLRTKSGEDLDQHQIRFELYRSTWYAFGGQVWTGAGRLLQFCRKETLETCDITPHISGALSYFSFDKCIYLIAISHLVEYAQNRTPESRQGTIVRLKNEFEGSVQKCGIRLLIQDAQGQVKTNPKEVFRYRTQTANIRRAEDDPEDYSNWPRTRLDQLEAGMRQNEVHAVGLPYSTERTAHVDGIFARVDDLQRRGIMVNMPDISRGVESRAAQHRFLMSRPQGVGLVAACKPSAPENEKADVMEWLNDYKTAVNRIPEANTPEGANPRELTRQAIEKNGVPGYRLVLPLLQDL</sequence>
<accession>A0A9P6EW83</accession>
<proteinExistence type="predicted"/>
<gene>
    <name evidence="1" type="ORF">EC957_010251</name>
</gene>
<organism evidence="1 2">
    <name type="scientific">Mortierella hygrophila</name>
    <dbReference type="NCBI Taxonomy" id="979708"/>
    <lineage>
        <taxon>Eukaryota</taxon>
        <taxon>Fungi</taxon>
        <taxon>Fungi incertae sedis</taxon>
        <taxon>Mucoromycota</taxon>
        <taxon>Mortierellomycotina</taxon>
        <taxon>Mortierellomycetes</taxon>
        <taxon>Mortierellales</taxon>
        <taxon>Mortierellaceae</taxon>
        <taxon>Mortierella</taxon>
    </lineage>
</organism>
<protein>
    <submittedName>
        <fullName evidence="1">Uncharacterized protein</fullName>
    </submittedName>
</protein>
<comment type="caution">
    <text evidence="1">The sequence shown here is derived from an EMBL/GenBank/DDBJ whole genome shotgun (WGS) entry which is preliminary data.</text>
</comment>
<feature type="non-terminal residue" evidence="1">
    <location>
        <position position="1"/>
    </location>
</feature>
<dbReference type="EMBL" id="JAAAXW010000612">
    <property type="protein sequence ID" value="KAF9536643.1"/>
    <property type="molecule type" value="Genomic_DNA"/>
</dbReference>
<dbReference type="AlphaFoldDB" id="A0A9P6EW83"/>
<reference evidence="1" key="1">
    <citation type="journal article" date="2020" name="Fungal Divers.">
        <title>Resolving the Mortierellaceae phylogeny through synthesis of multi-gene phylogenetics and phylogenomics.</title>
        <authorList>
            <person name="Vandepol N."/>
            <person name="Liber J."/>
            <person name="Desiro A."/>
            <person name="Na H."/>
            <person name="Kennedy M."/>
            <person name="Barry K."/>
            <person name="Grigoriev I.V."/>
            <person name="Miller A.N."/>
            <person name="O'Donnell K."/>
            <person name="Stajich J.E."/>
            <person name="Bonito G."/>
        </authorList>
    </citation>
    <scope>NUCLEOTIDE SEQUENCE</scope>
    <source>
        <strain evidence="1">NRRL 2591</strain>
    </source>
</reference>
<evidence type="ECO:0000313" key="2">
    <source>
        <dbReference type="Proteomes" id="UP000723463"/>
    </source>
</evidence>
<name>A0A9P6EW83_9FUNG</name>
<dbReference type="Proteomes" id="UP000723463">
    <property type="component" value="Unassembled WGS sequence"/>
</dbReference>
<evidence type="ECO:0000313" key="1">
    <source>
        <dbReference type="EMBL" id="KAF9536643.1"/>
    </source>
</evidence>